<feature type="chain" id="PRO_5024329582" description="Serine/threonine protein kinase" evidence="1">
    <location>
        <begin position="31"/>
        <end position="141"/>
    </location>
</feature>
<organism evidence="2 3">
    <name type="scientific">Nocardia cyriacigeorgica</name>
    <dbReference type="NCBI Taxonomy" id="135487"/>
    <lineage>
        <taxon>Bacteria</taxon>
        <taxon>Bacillati</taxon>
        <taxon>Actinomycetota</taxon>
        <taxon>Actinomycetes</taxon>
        <taxon>Mycobacteriales</taxon>
        <taxon>Nocardiaceae</taxon>
        <taxon>Nocardia</taxon>
    </lineage>
</organism>
<evidence type="ECO:0008006" key="4">
    <source>
        <dbReference type="Google" id="ProtNLM"/>
    </source>
</evidence>
<dbReference type="Proteomes" id="UP000306378">
    <property type="component" value="Unassembled WGS sequence"/>
</dbReference>
<evidence type="ECO:0000313" key="3">
    <source>
        <dbReference type="Proteomes" id="UP000306378"/>
    </source>
</evidence>
<gene>
    <name evidence="2" type="ORF">FEK34_25820</name>
</gene>
<comment type="caution">
    <text evidence="2">The sequence shown here is derived from an EMBL/GenBank/DDBJ whole genome shotgun (WGS) entry which is preliminary data.</text>
</comment>
<accession>A0A5R8NG39</accession>
<protein>
    <recommendedName>
        <fullName evidence="4">Serine/threonine protein kinase</fullName>
    </recommendedName>
</protein>
<reference evidence="2 3" key="1">
    <citation type="submission" date="2019-05" db="EMBL/GenBank/DDBJ databases">
        <title>Genomes sequences of two Nocardia cyriacigeorgica environmental isolates, type strains Nocardia asteroides ATCC 19247 and Nocardia cyriacigeorgica DSM 44484.</title>
        <authorList>
            <person name="Vautrin F."/>
            <person name="Bergeron E."/>
            <person name="Dubost A."/>
            <person name="Abrouk D."/>
            <person name="Rodriguez Nava V."/>
            <person name="Pujic P."/>
        </authorList>
    </citation>
    <scope>NUCLEOTIDE SEQUENCE [LARGE SCALE GENOMIC DNA]</scope>
    <source>
        <strain evidence="2 3">EML 446</strain>
    </source>
</reference>
<keyword evidence="1" id="KW-0732">Signal</keyword>
<proteinExistence type="predicted"/>
<dbReference type="AlphaFoldDB" id="A0A5R8NG39"/>
<name>A0A5R8NG39_9NOCA</name>
<evidence type="ECO:0000313" key="2">
    <source>
        <dbReference type="EMBL" id="TLF73527.1"/>
    </source>
</evidence>
<evidence type="ECO:0000256" key="1">
    <source>
        <dbReference type="SAM" id="SignalP"/>
    </source>
</evidence>
<feature type="signal peptide" evidence="1">
    <location>
        <begin position="1"/>
        <end position="30"/>
    </location>
</feature>
<sequence>MPVLKSGARLGLAVAAILTGSLAMVAPANAATPASVCGSGYRVIDTHDLGGLATMYLLYNGRTNCAVTWKTQGVGTRTSTGVSLGIWGSSGPAQVDAGMFTHYAGPVKVDAPGKCIGWGGAATSTSGRSVSWNSPGPSHCG</sequence>
<dbReference type="EMBL" id="VBUT01000012">
    <property type="protein sequence ID" value="TLF73527.1"/>
    <property type="molecule type" value="Genomic_DNA"/>
</dbReference>
<dbReference type="RefSeq" id="WP_138451934.1">
    <property type="nucleotide sequence ID" value="NZ_JADLRQ010000003.1"/>
</dbReference>